<feature type="compositionally biased region" description="Polar residues" evidence="1">
    <location>
        <begin position="55"/>
        <end position="66"/>
    </location>
</feature>
<accession>A0ABQ9TU02</accession>
<comment type="caution">
    <text evidence="2">The sequence shown here is derived from an EMBL/GenBank/DDBJ whole genome shotgun (WGS) entry which is preliminary data.</text>
</comment>
<organism evidence="2 3">
    <name type="scientific">Saguinus oedipus</name>
    <name type="common">Cotton-top tamarin</name>
    <name type="synonym">Oedipomidas oedipus</name>
    <dbReference type="NCBI Taxonomy" id="9490"/>
    <lineage>
        <taxon>Eukaryota</taxon>
        <taxon>Metazoa</taxon>
        <taxon>Chordata</taxon>
        <taxon>Craniata</taxon>
        <taxon>Vertebrata</taxon>
        <taxon>Euteleostomi</taxon>
        <taxon>Mammalia</taxon>
        <taxon>Eutheria</taxon>
        <taxon>Euarchontoglires</taxon>
        <taxon>Primates</taxon>
        <taxon>Haplorrhini</taxon>
        <taxon>Platyrrhini</taxon>
        <taxon>Cebidae</taxon>
        <taxon>Callitrichinae</taxon>
        <taxon>Saguinus</taxon>
    </lineage>
</organism>
<keyword evidence="2" id="KW-0418">Kinase</keyword>
<reference evidence="2 3" key="1">
    <citation type="submission" date="2023-05" db="EMBL/GenBank/DDBJ databases">
        <title>B98-5 Cell Line De Novo Hybrid Assembly: An Optical Mapping Approach.</title>
        <authorList>
            <person name="Kananen K."/>
            <person name="Auerbach J.A."/>
            <person name="Kautto E."/>
            <person name="Blachly J.S."/>
        </authorList>
    </citation>
    <scope>NUCLEOTIDE SEQUENCE [LARGE SCALE GENOMIC DNA]</scope>
    <source>
        <strain evidence="2">B95-8</strain>
        <tissue evidence="2">Cell line</tissue>
    </source>
</reference>
<protein>
    <submittedName>
        <fullName evidence="2">Mitogen-activated protein kinase binding protein 1</fullName>
    </submittedName>
</protein>
<proteinExistence type="predicted"/>
<keyword evidence="3" id="KW-1185">Reference proteome</keyword>
<feature type="region of interest" description="Disordered" evidence="1">
    <location>
        <begin position="1"/>
        <end position="81"/>
    </location>
</feature>
<gene>
    <name evidence="2" type="primary">WDR62_1</name>
    <name evidence="2" type="ORF">P7K49_034183</name>
</gene>
<dbReference type="GO" id="GO:0016301">
    <property type="term" value="F:kinase activity"/>
    <property type="evidence" value="ECO:0007669"/>
    <property type="project" value="UniProtKB-KW"/>
</dbReference>
<evidence type="ECO:0000256" key="1">
    <source>
        <dbReference type="SAM" id="MobiDB-lite"/>
    </source>
</evidence>
<evidence type="ECO:0000313" key="3">
    <source>
        <dbReference type="Proteomes" id="UP001266305"/>
    </source>
</evidence>
<evidence type="ECO:0000313" key="2">
    <source>
        <dbReference type="EMBL" id="KAK2088276.1"/>
    </source>
</evidence>
<sequence>MAAVGSGSYARNDAGEKLPSVMAGVPARRGQSSPPPAPPLCLRRRTRFSTAPEETVQNRAPGQSAQLAPCRASSPKPRLVP</sequence>
<keyword evidence="2" id="KW-0808">Transferase</keyword>
<dbReference type="Proteomes" id="UP001266305">
    <property type="component" value="Unassembled WGS sequence"/>
</dbReference>
<name>A0ABQ9TU02_SAGOE</name>
<dbReference type="EMBL" id="JASSZA010000019">
    <property type="protein sequence ID" value="KAK2088276.1"/>
    <property type="molecule type" value="Genomic_DNA"/>
</dbReference>